<feature type="region of interest" description="Disordered" evidence="1">
    <location>
        <begin position="168"/>
        <end position="239"/>
    </location>
</feature>
<feature type="compositionally biased region" description="Basic and acidic residues" evidence="1">
    <location>
        <begin position="1095"/>
        <end position="1106"/>
    </location>
</feature>
<evidence type="ECO:0000313" key="2">
    <source>
        <dbReference type="EMBL" id="KAK4226480.1"/>
    </source>
</evidence>
<protein>
    <recommendedName>
        <fullName evidence="4">Protamine P1</fullName>
    </recommendedName>
</protein>
<feature type="region of interest" description="Disordered" evidence="1">
    <location>
        <begin position="638"/>
        <end position="675"/>
    </location>
</feature>
<feature type="compositionally biased region" description="Polar residues" evidence="1">
    <location>
        <begin position="585"/>
        <end position="595"/>
    </location>
</feature>
<comment type="caution">
    <text evidence="2">The sequence shown here is derived from an EMBL/GenBank/DDBJ whole genome shotgun (WGS) entry which is preliminary data.</text>
</comment>
<feature type="compositionally biased region" description="Basic and acidic residues" evidence="1">
    <location>
        <begin position="305"/>
        <end position="317"/>
    </location>
</feature>
<accession>A0AAN7BND5</accession>
<feature type="region of interest" description="Disordered" evidence="1">
    <location>
        <begin position="772"/>
        <end position="807"/>
    </location>
</feature>
<evidence type="ECO:0000313" key="3">
    <source>
        <dbReference type="Proteomes" id="UP001301958"/>
    </source>
</evidence>
<name>A0AAN7BND5_9PEZI</name>
<dbReference type="EMBL" id="MU865347">
    <property type="protein sequence ID" value="KAK4226480.1"/>
    <property type="molecule type" value="Genomic_DNA"/>
</dbReference>
<feature type="region of interest" description="Disordered" evidence="1">
    <location>
        <begin position="297"/>
        <end position="384"/>
    </location>
</feature>
<organism evidence="2 3">
    <name type="scientific">Podospora fimiseda</name>
    <dbReference type="NCBI Taxonomy" id="252190"/>
    <lineage>
        <taxon>Eukaryota</taxon>
        <taxon>Fungi</taxon>
        <taxon>Dikarya</taxon>
        <taxon>Ascomycota</taxon>
        <taxon>Pezizomycotina</taxon>
        <taxon>Sordariomycetes</taxon>
        <taxon>Sordariomycetidae</taxon>
        <taxon>Sordariales</taxon>
        <taxon>Podosporaceae</taxon>
        <taxon>Podospora</taxon>
    </lineage>
</organism>
<feature type="region of interest" description="Disordered" evidence="1">
    <location>
        <begin position="1023"/>
        <end position="1045"/>
    </location>
</feature>
<sequence length="1126" mass="122354">MNDPIRLLQPERFNDEPIYCEAPHSDDDVIYSGSEDEAYDSPTDRRNRYEEQAQRFADGKPLFLLSASLRGPFDRKLGWVNPWRSQSGIAMSTKRKRPARAKKSTVSVSIPETVQSLKSNVAHDDSILRVEDWRNRVLAELDVNITSPKSTQLSKPVASQPISIQQTLANAASSSSSLSPPPSSPVAYEELTNEPQHESGDSSEEAGQSPEQHVNPSVTPARSSVSLHLNKPDLPPSLLPLDVVDLSPRAIKLYEESFMTSLALTQQSESNVEGSQPESPLQSRSGGATLLVETPVAAGPLPDQDGTRHSLHTDGSFRYRRPRRATRRSSRLSELASSKKDQNGGQRRGRQRSSGPAGSVKSTRSREAKSAQAESARVQDKEEVREQIVVSGQTVMDDEMVVQDEVDVQEEIVVQVGVFPHDEMPVQEEIVVSRYEMVQTEEFAKTAELTEQCMVTPDKAMSCPEGPTSVVPQDALGASSPTTFSNIVPVEVDMEEAGPEQLKDRQSTPHEPELPHSEQHVEIDPSQTPSQIDGVTLVAPASSSSGGASIGCFSTEKASQDETSALLGFPKRLLWPTKSEPFGLNPQTAPLSPTPFTLRIRSSAEPPACSSQQELETLRKAATVAFVGLKAIQEALEGVSSEPEVPNMALKSERPSPTPPPVLAPEQDQSPWVSDALPLPPRVVTLLSNDESVLVHSPQAQSPWARGDSQIVAPKASRVVLLSSPVDSAPLLQTTETPPLPQEVHDTSSQIILTHPSTPEFKKSGLPTPEFTISSKSHRKLSTPSPLPAAKRRRISTDEESETRLPSTQHLVEAAISNPWIFLSKQQITQWPKSAGSSQGPKKPKKSVRFAPLPGDPIPPSMDPDGVTAAASSSYGAELSNTTPNNISNNKNKKEDYIVRPRAASPPPSILMTEPLPSANEKFGKHFAKVTAKRQIGIRTTPSSSFTTTTPHLLRSQRKTPHLLPSESQQTCPSPAVDAMAQAFITADSYLAPPSHQQSASSLSSDRITDDGTVQLDIEAMVNGGTTDGSSIIEPQPREQEQEQSPFRGEDLFIMQHQQPQQEAAEEIDDVSAVLDNLDDFLGQSWDLDADLARVRAEDKSRRGESSRSSWAGGGMDMDLDLDLIG</sequence>
<feature type="region of interest" description="Disordered" evidence="1">
    <location>
        <begin position="579"/>
        <end position="598"/>
    </location>
</feature>
<proteinExistence type="predicted"/>
<feature type="compositionally biased region" description="Polar residues" evidence="1">
    <location>
        <begin position="205"/>
        <end position="227"/>
    </location>
</feature>
<feature type="compositionally biased region" description="Low complexity" evidence="1">
    <location>
        <begin position="832"/>
        <end position="841"/>
    </location>
</feature>
<gene>
    <name evidence="2" type="ORF">QBC38DRAFT_480500</name>
</gene>
<feature type="compositionally biased region" description="Basic and acidic residues" evidence="1">
    <location>
        <begin position="501"/>
        <end position="523"/>
    </location>
</feature>
<evidence type="ECO:0008006" key="4">
    <source>
        <dbReference type="Google" id="ProtNLM"/>
    </source>
</evidence>
<evidence type="ECO:0000256" key="1">
    <source>
        <dbReference type="SAM" id="MobiDB-lite"/>
    </source>
</evidence>
<dbReference type="Proteomes" id="UP001301958">
    <property type="component" value="Unassembled WGS sequence"/>
</dbReference>
<reference evidence="2" key="2">
    <citation type="submission" date="2023-05" db="EMBL/GenBank/DDBJ databases">
        <authorList>
            <consortium name="Lawrence Berkeley National Laboratory"/>
            <person name="Steindorff A."/>
            <person name="Hensen N."/>
            <person name="Bonometti L."/>
            <person name="Westerberg I."/>
            <person name="Brannstrom I.O."/>
            <person name="Guillou S."/>
            <person name="Cros-Aarteil S."/>
            <person name="Calhoun S."/>
            <person name="Haridas S."/>
            <person name="Kuo A."/>
            <person name="Mondo S."/>
            <person name="Pangilinan J."/>
            <person name="Riley R."/>
            <person name="Labutti K."/>
            <person name="Andreopoulos B."/>
            <person name="Lipzen A."/>
            <person name="Chen C."/>
            <person name="Yanf M."/>
            <person name="Daum C."/>
            <person name="Ng V."/>
            <person name="Clum A."/>
            <person name="Ohm R."/>
            <person name="Martin F."/>
            <person name="Silar P."/>
            <person name="Natvig D."/>
            <person name="Lalanne C."/>
            <person name="Gautier V."/>
            <person name="Ament-Velasquez S.L."/>
            <person name="Kruys A."/>
            <person name="Hutchinson M.I."/>
            <person name="Powell A.J."/>
            <person name="Barry K."/>
            <person name="Miller A.N."/>
            <person name="Grigoriev I.V."/>
            <person name="Debuchy R."/>
            <person name="Gladieux P."/>
            <person name="Thoren M.H."/>
            <person name="Johannesson H."/>
        </authorList>
    </citation>
    <scope>NUCLEOTIDE SEQUENCE</scope>
    <source>
        <strain evidence="2">CBS 990.96</strain>
    </source>
</reference>
<reference evidence="2" key="1">
    <citation type="journal article" date="2023" name="Mol. Phylogenet. Evol.">
        <title>Genome-scale phylogeny and comparative genomics of the fungal order Sordariales.</title>
        <authorList>
            <person name="Hensen N."/>
            <person name="Bonometti L."/>
            <person name="Westerberg I."/>
            <person name="Brannstrom I.O."/>
            <person name="Guillou S."/>
            <person name="Cros-Aarteil S."/>
            <person name="Calhoun S."/>
            <person name="Haridas S."/>
            <person name="Kuo A."/>
            <person name="Mondo S."/>
            <person name="Pangilinan J."/>
            <person name="Riley R."/>
            <person name="LaButti K."/>
            <person name="Andreopoulos B."/>
            <person name="Lipzen A."/>
            <person name="Chen C."/>
            <person name="Yan M."/>
            <person name="Daum C."/>
            <person name="Ng V."/>
            <person name="Clum A."/>
            <person name="Steindorff A."/>
            <person name="Ohm R.A."/>
            <person name="Martin F."/>
            <person name="Silar P."/>
            <person name="Natvig D.O."/>
            <person name="Lalanne C."/>
            <person name="Gautier V."/>
            <person name="Ament-Velasquez S.L."/>
            <person name="Kruys A."/>
            <person name="Hutchinson M.I."/>
            <person name="Powell A.J."/>
            <person name="Barry K."/>
            <person name="Miller A.N."/>
            <person name="Grigoriev I.V."/>
            <person name="Debuchy R."/>
            <person name="Gladieux P."/>
            <person name="Hiltunen Thoren M."/>
            <person name="Johannesson H."/>
        </authorList>
    </citation>
    <scope>NUCLEOTIDE SEQUENCE</scope>
    <source>
        <strain evidence="2">CBS 990.96</strain>
    </source>
</reference>
<keyword evidence="3" id="KW-1185">Reference proteome</keyword>
<feature type="region of interest" description="Disordered" evidence="1">
    <location>
        <begin position="1095"/>
        <end position="1126"/>
    </location>
</feature>
<feature type="region of interest" description="Disordered" evidence="1">
    <location>
        <begin position="831"/>
        <end position="895"/>
    </location>
</feature>
<feature type="region of interest" description="Disordered" evidence="1">
    <location>
        <begin position="496"/>
        <end position="529"/>
    </location>
</feature>
<feature type="compositionally biased region" description="Low complexity" evidence="1">
    <location>
        <begin position="880"/>
        <end position="890"/>
    </location>
</feature>
<feature type="region of interest" description="Disordered" evidence="1">
    <location>
        <begin position="1"/>
        <end position="47"/>
    </location>
</feature>
<feature type="compositionally biased region" description="Basic residues" evidence="1">
    <location>
        <begin position="318"/>
        <end position="330"/>
    </location>
</feature>
<dbReference type="AlphaFoldDB" id="A0AAN7BND5"/>